<dbReference type="InterPro" id="IPR013217">
    <property type="entry name" value="Methyltransf_12"/>
</dbReference>
<gene>
    <name evidence="2" type="ordered locus">Desru_1120</name>
</gene>
<dbReference type="eggNOG" id="COG2226">
    <property type="taxonomic scope" value="Bacteria"/>
</dbReference>
<evidence type="ECO:0000313" key="2">
    <source>
        <dbReference type="EMBL" id="AEG59395.1"/>
    </source>
</evidence>
<dbReference type="Proteomes" id="UP000009234">
    <property type="component" value="Chromosome"/>
</dbReference>
<dbReference type="RefSeq" id="WP_013841166.1">
    <property type="nucleotide sequence ID" value="NC_015589.1"/>
</dbReference>
<sequence length="306" mass="34853">MLSYEDKLKNEICFYENAFKGRMGASAPEIWARVEEHFANAVEAVTGVRNLYQYVARHVQGKAAVSILGLGSGACGNELDGIAPLLKNQNCKVELTCVDINEKILQQAAEEAAKRQVDFQPLTSDINQIQLKPERYDVIVAYASLHHFVELDHIAEQVNKALRPDGIFVTVDIPTCNGYLMWDETYEVVNALWKILPVQYKIDHNGYRNPVYVDVYPNVDYSEYRFECINSEAILPALRKHLVEVDYVPALSITRRFFDGKFGPNFDLSRPLDATIFDFITRLDTHYIETGLLQPETFFGAYGKKR</sequence>
<name>F6DM53_DESRL</name>
<reference evidence="3" key="1">
    <citation type="submission" date="2011-05" db="EMBL/GenBank/DDBJ databases">
        <title>Complete sequence of Desulfotomaculum ruminis DSM 2154.</title>
        <authorList>
            <person name="Lucas S."/>
            <person name="Copeland A."/>
            <person name="Lapidus A."/>
            <person name="Cheng J.-F."/>
            <person name="Goodwin L."/>
            <person name="Pitluck S."/>
            <person name="Lu M."/>
            <person name="Detter J.C."/>
            <person name="Han C."/>
            <person name="Tapia R."/>
            <person name="Land M."/>
            <person name="Hauser L."/>
            <person name="Kyrpides N."/>
            <person name="Ivanova N."/>
            <person name="Mikhailova N."/>
            <person name="Pagani I."/>
            <person name="Stams A.J.M."/>
            <person name="Plugge C.M."/>
            <person name="Muyzer G."/>
            <person name="Kuever J."/>
            <person name="Parshina S.N."/>
            <person name="Ivanova A.E."/>
            <person name="Nazina T.N."/>
            <person name="Brambilla E."/>
            <person name="Spring S."/>
            <person name="Klenk H.-P."/>
            <person name="Woyke T."/>
        </authorList>
    </citation>
    <scope>NUCLEOTIDE SEQUENCE [LARGE SCALE GENOMIC DNA]</scope>
    <source>
        <strain evidence="3">ATCC 23193 / DSM 2154 / NCIB 8452 / DL</strain>
    </source>
</reference>
<dbReference type="EMBL" id="CP002780">
    <property type="protein sequence ID" value="AEG59395.1"/>
    <property type="molecule type" value="Genomic_DNA"/>
</dbReference>
<keyword evidence="2" id="KW-0489">Methyltransferase</keyword>
<dbReference type="Gene3D" id="3.40.50.150">
    <property type="entry name" value="Vaccinia Virus protein VP39"/>
    <property type="match status" value="1"/>
</dbReference>
<dbReference type="STRING" id="696281.Desru_1120"/>
<dbReference type="PANTHER" id="PTHR43861">
    <property type="entry name" value="TRANS-ACONITATE 2-METHYLTRANSFERASE-RELATED"/>
    <property type="match status" value="1"/>
</dbReference>
<feature type="domain" description="Methyltransferase type 12" evidence="1">
    <location>
        <begin position="76"/>
        <end position="168"/>
    </location>
</feature>
<dbReference type="GO" id="GO:0032259">
    <property type="term" value="P:methylation"/>
    <property type="evidence" value="ECO:0007669"/>
    <property type="project" value="UniProtKB-KW"/>
</dbReference>
<reference evidence="2 3" key="2">
    <citation type="journal article" date="2012" name="Stand. Genomic Sci.">
        <title>Complete genome sequence of the sulfate-reducing firmicute Desulfotomaculum ruminis type strain (DL(T)).</title>
        <authorList>
            <person name="Spring S."/>
            <person name="Visser M."/>
            <person name="Lu M."/>
            <person name="Copeland A."/>
            <person name="Lapidus A."/>
            <person name="Lucas S."/>
            <person name="Cheng J.F."/>
            <person name="Han C."/>
            <person name="Tapia R."/>
            <person name="Goodwin L.A."/>
            <person name="Pitluck S."/>
            <person name="Ivanova N."/>
            <person name="Land M."/>
            <person name="Hauser L."/>
            <person name="Larimer F."/>
            <person name="Rohde M."/>
            <person name="Goker M."/>
            <person name="Detter J.C."/>
            <person name="Kyrpides N.C."/>
            <person name="Woyke T."/>
            <person name="Schaap P.J."/>
            <person name="Plugge C.M."/>
            <person name="Muyzer G."/>
            <person name="Kuever J."/>
            <person name="Pereira I.A."/>
            <person name="Parshina S.N."/>
            <person name="Bernier-Latmani R."/>
            <person name="Stams A.J."/>
            <person name="Klenk H.P."/>
        </authorList>
    </citation>
    <scope>NUCLEOTIDE SEQUENCE [LARGE SCALE GENOMIC DNA]</scope>
    <source>
        <strain evidence="3">ATCC 23193 / DSM 2154 / NCIB 8452 / DL</strain>
    </source>
</reference>
<dbReference type="OrthoDB" id="9784101at2"/>
<accession>F6DM53</accession>
<keyword evidence="3" id="KW-1185">Reference proteome</keyword>
<dbReference type="AlphaFoldDB" id="F6DM53"/>
<dbReference type="HOGENOM" id="CLU_755839_0_0_9"/>
<dbReference type="SUPFAM" id="SSF53335">
    <property type="entry name" value="S-adenosyl-L-methionine-dependent methyltransferases"/>
    <property type="match status" value="1"/>
</dbReference>
<dbReference type="GO" id="GO:0008168">
    <property type="term" value="F:methyltransferase activity"/>
    <property type="evidence" value="ECO:0007669"/>
    <property type="project" value="UniProtKB-KW"/>
</dbReference>
<dbReference type="KEGG" id="dru:Desru_1120"/>
<proteinExistence type="predicted"/>
<organism evidence="2 3">
    <name type="scientific">Desulforamulus ruminis (strain ATCC 23193 / DSM 2154 / NCIMB 8452 / DL)</name>
    <name type="common">Desulfotomaculum ruminis</name>
    <dbReference type="NCBI Taxonomy" id="696281"/>
    <lineage>
        <taxon>Bacteria</taxon>
        <taxon>Bacillati</taxon>
        <taxon>Bacillota</taxon>
        <taxon>Clostridia</taxon>
        <taxon>Eubacteriales</taxon>
        <taxon>Peptococcaceae</taxon>
        <taxon>Desulforamulus</taxon>
    </lineage>
</organism>
<keyword evidence="2" id="KW-0808">Transferase</keyword>
<evidence type="ECO:0000313" key="3">
    <source>
        <dbReference type="Proteomes" id="UP000009234"/>
    </source>
</evidence>
<dbReference type="InterPro" id="IPR029063">
    <property type="entry name" value="SAM-dependent_MTases_sf"/>
</dbReference>
<dbReference type="CDD" id="cd02440">
    <property type="entry name" value="AdoMet_MTases"/>
    <property type="match status" value="1"/>
</dbReference>
<evidence type="ECO:0000259" key="1">
    <source>
        <dbReference type="Pfam" id="PF08242"/>
    </source>
</evidence>
<dbReference type="Pfam" id="PF08242">
    <property type="entry name" value="Methyltransf_12"/>
    <property type="match status" value="1"/>
</dbReference>
<protein>
    <submittedName>
        <fullName evidence="2">Methyltransferase type 12</fullName>
    </submittedName>
</protein>